<evidence type="ECO:0000256" key="1">
    <source>
        <dbReference type="ARBA" id="ARBA00000085"/>
    </source>
</evidence>
<evidence type="ECO:0000256" key="6">
    <source>
        <dbReference type="ARBA" id="ARBA00022679"/>
    </source>
</evidence>
<dbReference type="SMART" id="SM00388">
    <property type="entry name" value="HisKA"/>
    <property type="match status" value="1"/>
</dbReference>
<dbReference type="EMBL" id="JBHUMF010000032">
    <property type="protein sequence ID" value="MFD2682973.1"/>
    <property type="molecule type" value="Genomic_DNA"/>
</dbReference>
<dbReference type="SMART" id="SM00387">
    <property type="entry name" value="HATPase_c"/>
    <property type="match status" value="1"/>
</dbReference>
<dbReference type="Proteomes" id="UP001597506">
    <property type="component" value="Unassembled WGS sequence"/>
</dbReference>
<keyword evidence="6" id="KW-0808">Transferase</keyword>
<feature type="transmembrane region" description="Helical" evidence="14">
    <location>
        <begin position="39"/>
        <end position="59"/>
    </location>
</feature>
<dbReference type="InterPro" id="IPR036890">
    <property type="entry name" value="HATPase_C_sf"/>
</dbReference>
<dbReference type="GO" id="GO:0005524">
    <property type="term" value="F:ATP binding"/>
    <property type="evidence" value="ECO:0007669"/>
    <property type="project" value="UniProtKB-KW"/>
</dbReference>
<dbReference type="SUPFAM" id="SSF55874">
    <property type="entry name" value="ATPase domain of HSP90 chaperone/DNA topoisomerase II/histidine kinase"/>
    <property type="match status" value="1"/>
</dbReference>
<feature type="transmembrane region" description="Helical" evidence="14">
    <location>
        <begin position="98"/>
        <end position="123"/>
    </location>
</feature>
<evidence type="ECO:0000256" key="13">
    <source>
        <dbReference type="ARBA" id="ARBA00023136"/>
    </source>
</evidence>
<keyword evidence="11 14" id="KW-1133">Transmembrane helix</keyword>
<dbReference type="Pfam" id="PF00512">
    <property type="entry name" value="HisKA"/>
    <property type="match status" value="1"/>
</dbReference>
<dbReference type="CDD" id="cd00075">
    <property type="entry name" value="HATPase"/>
    <property type="match status" value="1"/>
</dbReference>
<comment type="catalytic activity">
    <reaction evidence="1">
        <text>ATP + protein L-histidine = ADP + protein N-phospho-L-histidine.</text>
        <dbReference type="EC" id="2.7.13.3"/>
    </reaction>
</comment>
<dbReference type="Gene3D" id="1.10.287.130">
    <property type="match status" value="1"/>
</dbReference>
<protein>
    <recommendedName>
        <fullName evidence="3">histidine kinase</fullName>
        <ecNumber evidence="3">2.7.13.3</ecNumber>
    </recommendedName>
</protein>
<evidence type="ECO:0000256" key="12">
    <source>
        <dbReference type="ARBA" id="ARBA00023012"/>
    </source>
</evidence>
<gene>
    <name evidence="16" type="ORF">ACFSUL_19700</name>
</gene>
<dbReference type="InterPro" id="IPR003661">
    <property type="entry name" value="HisK_dim/P_dom"/>
</dbReference>
<evidence type="ECO:0000256" key="14">
    <source>
        <dbReference type="SAM" id="Phobius"/>
    </source>
</evidence>
<dbReference type="SUPFAM" id="SSF47384">
    <property type="entry name" value="Homodimeric domain of signal transducing histidine kinase"/>
    <property type="match status" value="1"/>
</dbReference>
<evidence type="ECO:0000256" key="8">
    <source>
        <dbReference type="ARBA" id="ARBA00022741"/>
    </source>
</evidence>
<evidence type="ECO:0000256" key="5">
    <source>
        <dbReference type="ARBA" id="ARBA00022553"/>
    </source>
</evidence>
<evidence type="ECO:0000256" key="10">
    <source>
        <dbReference type="ARBA" id="ARBA00022840"/>
    </source>
</evidence>
<feature type="transmembrane region" description="Helical" evidence="14">
    <location>
        <begin position="12"/>
        <end position="27"/>
    </location>
</feature>
<keyword evidence="9" id="KW-0418">Kinase</keyword>
<dbReference type="Gene3D" id="3.30.565.10">
    <property type="entry name" value="Histidine kinase-like ATPase, C-terminal domain"/>
    <property type="match status" value="1"/>
</dbReference>
<evidence type="ECO:0000256" key="7">
    <source>
        <dbReference type="ARBA" id="ARBA00022692"/>
    </source>
</evidence>
<dbReference type="InterPro" id="IPR011620">
    <property type="entry name" value="Sig_transdc_His_kinase_LytS_TM"/>
</dbReference>
<keyword evidence="17" id="KW-1185">Reference proteome</keyword>
<dbReference type="EC" id="2.7.13.3" evidence="3"/>
<keyword evidence="4" id="KW-1003">Cell membrane</keyword>
<dbReference type="InterPro" id="IPR036097">
    <property type="entry name" value="HisK_dim/P_sf"/>
</dbReference>
<keyword evidence="8" id="KW-0547">Nucleotide-binding</keyword>
<feature type="transmembrane region" description="Helical" evidence="14">
    <location>
        <begin position="135"/>
        <end position="157"/>
    </location>
</feature>
<accession>A0ABW5RW90</accession>
<evidence type="ECO:0000256" key="11">
    <source>
        <dbReference type="ARBA" id="ARBA00022989"/>
    </source>
</evidence>
<dbReference type="PRINTS" id="PR00344">
    <property type="entry name" value="BCTRLSENSOR"/>
</dbReference>
<feature type="transmembrane region" description="Helical" evidence="14">
    <location>
        <begin position="163"/>
        <end position="185"/>
    </location>
</feature>
<keyword evidence="13 14" id="KW-0472">Membrane</keyword>
<feature type="domain" description="Histidine kinase" evidence="15">
    <location>
        <begin position="213"/>
        <end position="417"/>
    </location>
</feature>
<dbReference type="PANTHER" id="PTHR43065">
    <property type="entry name" value="SENSOR HISTIDINE KINASE"/>
    <property type="match status" value="1"/>
</dbReference>
<evidence type="ECO:0000313" key="16">
    <source>
        <dbReference type="EMBL" id="MFD2682973.1"/>
    </source>
</evidence>
<dbReference type="PANTHER" id="PTHR43065:SF46">
    <property type="entry name" value="C4-DICARBOXYLATE TRANSPORT SENSOR PROTEIN DCTB"/>
    <property type="match status" value="1"/>
</dbReference>
<dbReference type="CDD" id="cd00082">
    <property type="entry name" value="HisKA"/>
    <property type="match status" value="1"/>
</dbReference>
<evidence type="ECO:0000256" key="3">
    <source>
        <dbReference type="ARBA" id="ARBA00012438"/>
    </source>
</evidence>
<dbReference type="PROSITE" id="PS50109">
    <property type="entry name" value="HIS_KIN"/>
    <property type="match status" value="1"/>
</dbReference>
<sequence>MKSIYMELLPNLFYILTTLLVFQFFLVKKQMLNYDEKPFKILIFLFAFISIFLCITFPVKITDNYFYDLREIPFIIGGLYGGPVVAISLLFLTIGYRLLFGGLGIGITIITLSFLGIFSAILSKRFMEMRIRNKLFTACSLVVLYSVILLISCQYIYELPNTWTFVFIPILLAELIAMGVIVYLVEAICNTNYLRNRIAYSEKLEIVSHLAASISHEVRNPLTTTNGFLQLLKEQETDLKKTQYINLALDELSRAEGIVRDYLTYAKPAPEKLELLDLEEQIDKTVAIIQPLANMNSVEIELALFQAAVKGEEAQLQQCLLNIAKNAIESMPSGGKLSIKMKRHNTHALLTISDKGCGMTKEQIARLGEPYFTTKDQKGTGLGMMVVFRVVEAMKGKIKVDSEVGKGTIFTIEFPLV</sequence>
<evidence type="ECO:0000256" key="4">
    <source>
        <dbReference type="ARBA" id="ARBA00022475"/>
    </source>
</evidence>
<comment type="caution">
    <text evidence="16">The sequence shown here is derived from an EMBL/GenBank/DDBJ whole genome shotgun (WGS) entry which is preliminary data.</text>
</comment>
<evidence type="ECO:0000256" key="2">
    <source>
        <dbReference type="ARBA" id="ARBA00004651"/>
    </source>
</evidence>
<dbReference type="InterPro" id="IPR005467">
    <property type="entry name" value="His_kinase_dom"/>
</dbReference>
<evidence type="ECO:0000313" key="17">
    <source>
        <dbReference type="Proteomes" id="UP001597506"/>
    </source>
</evidence>
<name>A0ABW5RW90_9BACI</name>
<dbReference type="Pfam" id="PF02518">
    <property type="entry name" value="HATPase_c"/>
    <property type="match status" value="1"/>
</dbReference>
<feature type="transmembrane region" description="Helical" evidence="14">
    <location>
        <begin position="71"/>
        <end position="92"/>
    </location>
</feature>
<keyword evidence="5" id="KW-0597">Phosphoprotein</keyword>
<evidence type="ECO:0000259" key="15">
    <source>
        <dbReference type="PROSITE" id="PS50109"/>
    </source>
</evidence>
<evidence type="ECO:0000256" key="9">
    <source>
        <dbReference type="ARBA" id="ARBA00022777"/>
    </source>
</evidence>
<keyword evidence="12" id="KW-0902">Two-component regulatory system</keyword>
<dbReference type="InterPro" id="IPR004358">
    <property type="entry name" value="Sig_transdc_His_kin-like_C"/>
</dbReference>
<keyword evidence="7 14" id="KW-0812">Transmembrane</keyword>
<dbReference type="Pfam" id="PF07694">
    <property type="entry name" value="5TM-5TMR_LYT"/>
    <property type="match status" value="1"/>
</dbReference>
<keyword evidence="10 16" id="KW-0067">ATP-binding</keyword>
<proteinExistence type="predicted"/>
<comment type="subcellular location">
    <subcellularLocation>
        <location evidence="2">Cell membrane</location>
        <topology evidence="2">Multi-pass membrane protein</topology>
    </subcellularLocation>
</comment>
<organism evidence="16 17">
    <name type="scientific">Bacillus seohaeanensis</name>
    <dbReference type="NCBI Taxonomy" id="284580"/>
    <lineage>
        <taxon>Bacteria</taxon>
        <taxon>Bacillati</taxon>
        <taxon>Bacillota</taxon>
        <taxon>Bacilli</taxon>
        <taxon>Bacillales</taxon>
        <taxon>Bacillaceae</taxon>
        <taxon>Bacillus</taxon>
    </lineage>
</organism>
<reference evidence="17" key="1">
    <citation type="journal article" date="2019" name="Int. J. Syst. Evol. Microbiol.">
        <title>The Global Catalogue of Microorganisms (GCM) 10K type strain sequencing project: providing services to taxonomists for standard genome sequencing and annotation.</title>
        <authorList>
            <consortium name="The Broad Institute Genomics Platform"/>
            <consortium name="The Broad Institute Genome Sequencing Center for Infectious Disease"/>
            <person name="Wu L."/>
            <person name="Ma J."/>
        </authorList>
    </citation>
    <scope>NUCLEOTIDE SEQUENCE [LARGE SCALE GENOMIC DNA]</scope>
    <source>
        <strain evidence="17">KCTC 3913</strain>
    </source>
</reference>
<dbReference type="InterPro" id="IPR003594">
    <property type="entry name" value="HATPase_dom"/>
</dbReference>
<dbReference type="RefSeq" id="WP_377937847.1">
    <property type="nucleotide sequence ID" value="NZ_JBHUMF010000032.1"/>
</dbReference>